<dbReference type="AlphaFoldDB" id="A0A8S0VC53"/>
<gene>
    <name evidence="1" type="ORF">OLEA9_A072308</name>
</gene>
<organism evidence="1 2">
    <name type="scientific">Olea europaea subsp. europaea</name>
    <dbReference type="NCBI Taxonomy" id="158383"/>
    <lineage>
        <taxon>Eukaryota</taxon>
        <taxon>Viridiplantae</taxon>
        <taxon>Streptophyta</taxon>
        <taxon>Embryophyta</taxon>
        <taxon>Tracheophyta</taxon>
        <taxon>Spermatophyta</taxon>
        <taxon>Magnoliopsida</taxon>
        <taxon>eudicotyledons</taxon>
        <taxon>Gunneridae</taxon>
        <taxon>Pentapetalae</taxon>
        <taxon>asterids</taxon>
        <taxon>lamiids</taxon>
        <taxon>Lamiales</taxon>
        <taxon>Oleaceae</taxon>
        <taxon>Oleeae</taxon>
        <taxon>Olea</taxon>
    </lineage>
</organism>
<sequence length="39" mass="4662">MVGEMKRLLMCLCLKEGALFWCKEMILILSKTRFRILSR</sequence>
<proteinExistence type="predicted"/>
<dbReference type="Gramene" id="OE9A072308T2">
    <property type="protein sequence ID" value="OE9A072308C2"/>
    <property type="gene ID" value="OE9A072308"/>
</dbReference>
<dbReference type="EMBL" id="CACTIH010009301">
    <property type="protein sequence ID" value="CAA3029315.1"/>
    <property type="molecule type" value="Genomic_DNA"/>
</dbReference>
<evidence type="ECO:0000313" key="1">
    <source>
        <dbReference type="EMBL" id="CAA3029315.1"/>
    </source>
</evidence>
<dbReference type="Proteomes" id="UP000594638">
    <property type="component" value="Unassembled WGS sequence"/>
</dbReference>
<name>A0A8S0VC53_OLEEU</name>
<comment type="caution">
    <text evidence="1">The sequence shown here is derived from an EMBL/GenBank/DDBJ whole genome shotgun (WGS) entry which is preliminary data.</text>
</comment>
<evidence type="ECO:0000313" key="2">
    <source>
        <dbReference type="Proteomes" id="UP000594638"/>
    </source>
</evidence>
<accession>A0A8S0VC53</accession>
<reference evidence="1 2" key="1">
    <citation type="submission" date="2019-12" db="EMBL/GenBank/DDBJ databases">
        <authorList>
            <person name="Alioto T."/>
            <person name="Alioto T."/>
            <person name="Gomez Garrido J."/>
        </authorList>
    </citation>
    <scope>NUCLEOTIDE SEQUENCE [LARGE SCALE GENOMIC DNA]</scope>
</reference>
<protein>
    <submittedName>
        <fullName evidence="1">Uncharacterized protein</fullName>
    </submittedName>
</protein>
<keyword evidence="2" id="KW-1185">Reference proteome</keyword>